<name>A0A4R4KMM3_9BACT</name>
<gene>
    <name evidence="1" type="ORF">EZE20_01265</name>
</gene>
<evidence type="ECO:0000313" key="1">
    <source>
        <dbReference type="EMBL" id="TDB69253.1"/>
    </source>
</evidence>
<protein>
    <submittedName>
        <fullName evidence="1">Ig-like domain repeat protein</fullName>
    </submittedName>
</protein>
<dbReference type="PANTHER" id="PTHR41339">
    <property type="entry name" value="LIPL48"/>
    <property type="match status" value="1"/>
</dbReference>
<dbReference type="AlphaFoldDB" id="A0A4R4KMM3"/>
<sequence>MTALSFLFVLNSCKEDEEIGPAPTITAGTAAQGTVGATVQITATVNAPEGIQSMTVLKNGQAWDSKTYPAGTTTDSYTKDYVIENLPVGSTVTFTFQATDSQNQASTLATQIVTISAVPAKQIVDVTGVLEGNVTWTKDKIYKLIGYVRVGEDPTIDGQPTKTGVLTIQPGTIIIGDRASKGTLIVQRGSRIVAEGTLEEPIIMTSERAPGEREPGDWGGLVICGKARNNQPNGVFQLEGGYGGFSGGTDDNDNSGSLKYVRVEYAGVPINPNQEVNSFTFGSVGKGTKMEYLQASFGNDDSFEWFGGNVDGKYLVAWKGWDDCFDVDFGYSGNVQFAVAVRGNLLADQSGSNGFEVDNNGQGLLVEPYTSGTFSNVSIIGPKVDPTTQISNNYQNGMHLRRSNKLKIYNTVVVGYPNGIYIDGGSTQTHAANGELVLNRVVVAGVVGWGSNNFGAGAGVPNGFAVRDVNTASPAAPITIGTQKPSEWFIAQPGNKIVADYKTLGLNPAIFTNSPNFLVDAAAAESLTKGGAAPSGAFFQAVDYIGAFKDTDWTSGWAEFNPQAQTYR</sequence>
<reference evidence="1 2" key="1">
    <citation type="submission" date="2019-02" db="EMBL/GenBank/DDBJ databases">
        <title>Arundinibacter roseus gen. nov., sp. nov., a new member of the family Cytophagaceae.</title>
        <authorList>
            <person name="Szuroczki S."/>
            <person name="Khayer B."/>
            <person name="Sproer C."/>
            <person name="Toumi M."/>
            <person name="Szabo A."/>
            <person name="Felfoldi T."/>
            <person name="Schumann P."/>
            <person name="Toth E."/>
        </authorList>
    </citation>
    <scope>NUCLEOTIDE SEQUENCE [LARGE SCALE GENOMIC DNA]</scope>
    <source>
        <strain evidence="1 2">DMA-k-7a</strain>
    </source>
</reference>
<dbReference type="PANTHER" id="PTHR41339:SF1">
    <property type="entry name" value="SECRETED PROTEIN"/>
    <property type="match status" value="1"/>
</dbReference>
<organism evidence="1 2">
    <name type="scientific">Arundinibacter roseus</name>
    <dbReference type="NCBI Taxonomy" id="2070510"/>
    <lineage>
        <taxon>Bacteria</taxon>
        <taxon>Pseudomonadati</taxon>
        <taxon>Bacteroidota</taxon>
        <taxon>Cytophagia</taxon>
        <taxon>Cytophagales</taxon>
        <taxon>Spirosomataceae</taxon>
        <taxon>Arundinibacter</taxon>
    </lineage>
</organism>
<dbReference type="Proteomes" id="UP000295706">
    <property type="component" value="Unassembled WGS sequence"/>
</dbReference>
<keyword evidence="2" id="KW-1185">Reference proteome</keyword>
<dbReference type="EMBL" id="SMJU01000001">
    <property type="protein sequence ID" value="TDB69253.1"/>
    <property type="molecule type" value="Genomic_DNA"/>
</dbReference>
<proteinExistence type="predicted"/>
<evidence type="ECO:0000313" key="2">
    <source>
        <dbReference type="Proteomes" id="UP000295706"/>
    </source>
</evidence>
<comment type="caution">
    <text evidence="1">The sequence shown here is derived from an EMBL/GenBank/DDBJ whole genome shotgun (WGS) entry which is preliminary data.</text>
</comment>
<dbReference type="OrthoDB" id="1521716at2"/>
<accession>A0A4R4KMM3</accession>